<dbReference type="PANTHER" id="PTHR40072">
    <property type="entry name" value="MOLYBDOPTERIN-GUANINE DINUCLEOTIDE BIOSYNTHESIS ADAPTER PROTEIN-RELATED"/>
    <property type="match status" value="1"/>
</dbReference>
<dbReference type="Pfam" id="PF03205">
    <property type="entry name" value="MobB"/>
    <property type="match status" value="1"/>
</dbReference>
<evidence type="ECO:0000259" key="1">
    <source>
        <dbReference type="Pfam" id="PF03205"/>
    </source>
</evidence>
<dbReference type="InterPro" id="IPR052539">
    <property type="entry name" value="MGD_biosynthesis_adapter"/>
</dbReference>
<comment type="caution">
    <text evidence="2">The sequence shown here is derived from an EMBL/GenBank/DDBJ whole genome shotgun (WGS) entry which is preliminary data.</text>
</comment>
<name>A0A8J4H1M2_9BACL</name>
<dbReference type="RefSeq" id="WP_213412044.1">
    <property type="nucleotide sequence ID" value="NZ_BOVK01000025.1"/>
</dbReference>
<organism evidence="2 3">
    <name type="scientific">Xylanibacillus composti</name>
    <dbReference type="NCBI Taxonomy" id="1572762"/>
    <lineage>
        <taxon>Bacteria</taxon>
        <taxon>Bacillati</taxon>
        <taxon>Bacillota</taxon>
        <taxon>Bacilli</taxon>
        <taxon>Bacillales</taxon>
        <taxon>Paenibacillaceae</taxon>
        <taxon>Xylanibacillus</taxon>
    </lineage>
</organism>
<dbReference type="PANTHER" id="PTHR40072:SF1">
    <property type="entry name" value="MOLYBDOPTERIN-GUANINE DINUCLEOTIDE BIOSYNTHESIS ADAPTER PROTEIN"/>
    <property type="match status" value="1"/>
</dbReference>
<sequence>MSRPLIIQVVGYKHTGKTTMICKLIEQLRSKALRVATVKHDAHDFDIDREGTDTWRHGQAGASAVAIASPYRTAVMRSEAQPLQRGSIGEREQLERLLSLLGDVDVIVIEGYKAAGYPKILLIREPEHWRLLHELTSVCAVVYWPEAEPPPSVTGNVQPSLLLVPLADAHGSSLNRLLASVQANASKELQGNEGEA</sequence>
<dbReference type="InterPro" id="IPR004435">
    <property type="entry name" value="MobB_dom"/>
</dbReference>
<protein>
    <recommendedName>
        <fullName evidence="1">Molybdopterin-guanine dinucleotide biosynthesis protein B (MobB) domain-containing protein</fullName>
    </recommendedName>
</protein>
<feature type="domain" description="Molybdopterin-guanine dinucleotide biosynthesis protein B (MobB)" evidence="1">
    <location>
        <begin position="6"/>
        <end position="142"/>
    </location>
</feature>
<evidence type="ECO:0000313" key="2">
    <source>
        <dbReference type="EMBL" id="GIQ69239.1"/>
    </source>
</evidence>
<dbReference type="GO" id="GO:0006777">
    <property type="term" value="P:Mo-molybdopterin cofactor biosynthetic process"/>
    <property type="evidence" value="ECO:0007669"/>
    <property type="project" value="InterPro"/>
</dbReference>
<dbReference type="NCBIfam" id="TIGR00176">
    <property type="entry name" value="mobB"/>
    <property type="match status" value="1"/>
</dbReference>
<dbReference type="Proteomes" id="UP000677918">
    <property type="component" value="Unassembled WGS sequence"/>
</dbReference>
<evidence type="ECO:0000313" key="3">
    <source>
        <dbReference type="Proteomes" id="UP000677918"/>
    </source>
</evidence>
<proteinExistence type="predicted"/>
<dbReference type="EMBL" id="BOVK01000025">
    <property type="protein sequence ID" value="GIQ69239.1"/>
    <property type="molecule type" value="Genomic_DNA"/>
</dbReference>
<dbReference type="SUPFAM" id="SSF52540">
    <property type="entry name" value="P-loop containing nucleoside triphosphate hydrolases"/>
    <property type="match status" value="1"/>
</dbReference>
<dbReference type="CDD" id="cd03116">
    <property type="entry name" value="MobB"/>
    <property type="match status" value="1"/>
</dbReference>
<dbReference type="InterPro" id="IPR027417">
    <property type="entry name" value="P-loop_NTPase"/>
</dbReference>
<reference evidence="2" key="1">
    <citation type="submission" date="2021-04" db="EMBL/GenBank/DDBJ databases">
        <title>Draft genome sequence of Xylanibacillus composti strain K13.</title>
        <authorList>
            <person name="Uke A."/>
            <person name="Chhe C."/>
            <person name="Baramee S."/>
            <person name="Kosugi A."/>
        </authorList>
    </citation>
    <scope>NUCLEOTIDE SEQUENCE</scope>
    <source>
        <strain evidence="2">K13</strain>
    </source>
</reference>
<dbReference type="AlphaFoldDB" id="A0A8J4H1M2"/>
<dbReference type="GO" id="GO:0005525">
    <property type="term" value="F:GTP binding"/>
    <property type="evidence" value="ECO:0007669"/>
    <property type="project" value="InterPro"/>
</dbReference>
<keyword evidence="3" id="KW-1185">Reference proteome</keyword>
<dbReference type="Gene3D" id="3.40.50.300">
    <property type="entry name" value="P-loop containing nucleotide triphosphate hydrolases"/>
    <property type="match status" value="1"/>
</dbReference>
<gene>
    <name evidence="2" type="ORF">XYCOK13_20630</name>
</gene>
<accession>A0A8J4H1M2</accession>